<dbReference type="EMBL" id="CP106793">
    <property type="protein sequence ID" value="UXY17959.1"/>
    <property type="molecule type" value="Genomic_DNA"/>
</dbReference>
<name>A0ABY6DUB1_9ACTN</name>
<proteinExistence type="predicted"/>
<dbReference type="RefSeq" id="WP_263228146.1">
    <property type="nucleotide sequence ID" value="NZ_CP106793.1"/>
</dbReference>
<keyword evidence="3" id="KW-1185">Reference proteome</keyword>
<feature type="region of interest" description="Disordered" evidence="1">
    <location>
        <begin position="89"/>
        <end position="153"/>
    </location>
</feature>
<sequence>MAEQKSSSLPTPLRAVARPVRDAASVLGRLPGAGMVGRAAEGTLEKVGAVSPRGRHPAVYAGAGVPGAVGLVEWPVAVTGAAVAWLTQPRPKASGQGPGQVSESEGTTSTATRPRTSRAKKPTSKALEPAPSKNPSASSGRAGSGTRRGRTTG</sequence>
<evidence type="ECO:0000256" key="1">
    <source>
        <dbReference type="SAM" id="MobiDB-lite"/>
    </source>
</evidence>
<dbReference type="Proteomes" id="UP001061298">
    <property type="component" value="Chromosome"/>
</dbReference>
<organism evidence="2 3">
    <name type="scientific">Streptomyces cynarae</name>
    <dbReference type="NCBI Taxonomy" id="2981134"/>
    <lineage>
        <taxon>Bacteria</taxon>
        <taxon>Bacillati</taxon>
        <taxon>Actinomycetota</taxon>
        <taxon>Actinomycetes</taxon>
        <taxon>Kitasatosporales</taxon>
        <taxon>Streptomycetaceae</taxon>
        <taxon>Streptomyces</taxon>
    </lineage>
</organism>
<accession>A0ABY6DUB1</accession>
<evidence type="ECO:0000313" key="2">
    <source>
        <dbReference type="EMBL" id="UXY17959.1"/>
    </source>
</evidence>
<evidence type="ECO:0000313" key="3">
    <source>
        <dbReference type="Proteomes" id="UP001061298"/>
    </source>
</evidence>
<gene>
    <name evidence="2" type="ORF">N8I84_03845</name>
</gene>
<reference evidence="2" key="1">
    <citation type="submission" date="2022-10" db="EMBL/GenBank/DDBJ databases">
        <authorList>
            <person name="Mo P."/>
        </authorList>
    </citation>
    <scope>NUCLEOTIDE SEQUENCE</scope>
    <source>
        <strain evidence="2">HUAS 13-4</strain>
    </source>
</reference>
<protein>
    <submittedName>
        <fullName evidence="2">Uncharacterized protein</fullName>
    </submittedName>
</protein>
<feature type="compositionally biased region" description="Low complexity" evidence="1">
    <location>
        <begin position="136"/>
        <end position="146"/>
    </location>
</feature>